<evidence type="ECO:0000313" key="2">
    <source>
        <dbReference type="EMBL" id="KAG2425783.1"/>
    </source>
</evidence>
<dbReference type="Proteomes" id="UP000650467">
    <property type="component" value="Unassembled WGS sequence"/>
</dbReference>
<feature type="region of interest" description="Disordered" evidence="1">
    <location>
        <begin position="130"/>
        <end position="161"/>
    </location>
</feature>
<proteinExistence type="predicted"/>
<name>A0A835SEI3_CHLIN</name>
<accession>A0A835SEI3</accession>
<evidence type="ECO:0000313" key="3">
    <source>
        <dbReference type="Proteomes" id="UP000650467"/>
    </source>
</evidence>
<feature type="compositionally biased region" description="Low complexity" evidence="1">
    <location>
        <begin position="541"/>
        <end position="555"/>
    </location>
</feature>
<organism evidence="2 3">
    <name type="scientific">Chlamydomonas incerta</name>
    <dbReference type="NCBI Taxonomy" id="51695"/>
    <lineage>
        <taxon>Eukaryota</taxon>
        <taxon>Viridiplantae</taxon>
        <taxon>Chlorophyta</taxon>
        <taxon>core chlorophytes</taxon>
        <taxon>Chlorophyceae</taxon>
        <taxon>CS clade</taxon>
        <taxon>Chlamydomonadales</taxon>
        <taxon>Chlamydomonadaceae</taxon>
        <taxon>Chlamydomonas</taxon>
    </lineage>
</organism>
<sequence length="555" mass="55820">MRAARARSSAASESAALRGLRQIAACAHELALGTIARRLTQRVRAGVPGDDAEWSVRFECFIVFNQGFCNLLSEQGHPVPADVRAEIIKLMCDTDLLPALAHLTADTIEAEGRATEQRIDAKMSALRSALNARPDGGGDSGRRASCSGGGGGEDHRHRAATTAAAATAKAVAVMTTLHRVATIGACTCMLEVLANAAVADGGLRAVGLHAALERSGAVSWLARSVLQERDNVAGAVEFETAAEDLAGAAAAGAAAAVRGVSGAGAGRAFAAAAAGPGAARAAVSAGSTSAAGAAGGPPAASPAAMPFVAGRVEQVAAIITNMWAAYDRLCKQAAVAAAATTAAASATATATATAAAVDAAAASAERRAMHTCWLERQLFDPGVQHLLLLHVLAQDHDLPQDVELMRAQEVTPLVLAGMKDKDLERLGVETVGARRRIAEAARQYAGKVRSTAKMMAMHSTWRSSGSWRRRQRRLLAVAAASAASVGGGGGGGGVDIGITGGLGGGVGAGAAGLMAPLGLGLESLAPLPPPLPPPLHDLPFEAASEVSASSAPGAH</sequence>
<protein>
    <recommendedName>
        <fullName evidence="4">SAM domain-containing protein</fullName>
    </recommendedName>
</protein>
<dbReference type="AlphaFoldDB" id="A0A835SEI3"/>
<evidence type="ECO:0000256" key="1">
    <source>
        <dbReference type="SAM" id="MobiDB-lite"/>
    </source>
</evidence>
<gene>
    <name evidence="2" type="ORF">HXX76_013408</name>
</gene>
<feature type="region of interest" description="Disordered" evidence="1">
    <location>
        <begin position="530"/>
        <end position="555"/>
    </location>
</feature>
<comment type="caution">
    <text evidence="2">The sequence shown here is derived from an EMBL/GenBank/DDBJ whole genome shotgun (WGS) entry which is preliminary data.</text>
</comment>
<evidence type="ECO:0008006" key="4">
    <source>
        <dbReference type="Google" id="ProtNLM"/>
    </source>
</evidence>
<keyword evidence="3" id="KW-1185">Reference proteome</keyword>
<reference evidence="2" key="1">
    <citation type="journal article" date="2020" name="bioRxiv">
        <title>Comparative genomics of Chlamydomonas.</title>
        <authorList>
            <person name="Craig R.J."/>
            <person name="Hasan A.R."/>
            <person name="Ness R.W."/>
            <person name="Keightley P.D."/>
        </authorList>
    </citation>
    <scope>NUCLEOTIDE SEQUENCE</scope>
    <source>
        <strain evidence="2">SAG 7.73</strain>
    </source>
</reference>
<dbReference type="Gene3D" id="1.10.150.50">
    <property type="entry name" value="Transcription Factor, Ets-1"/>
    <property type="match status" value="1"/>
</dbReference>
<dbReference type="InterPro" id="IPR013761">
    <property type="entry name" value="SAM/pointed_sf"/>
</dbReference>
<dbReference type="OrthoDB" id="551138at2759"/>
<dbReference type="EMBL" id="JAEHOC010000052">
    <property type="protein sequence ID" value="KAG2425783.1"/>
    <property type="molecule type" value="Genomic_DNA"/>
</dbReference>